<dbReference type="KEGG" id="tva:4762361"/>
<keyword evidence="8" id="KW-0418">Kinase</keyword>
<evidence type="ECO:0000256" key="15">
    <source>
        <dbReference type="ARBA" id="ARBA00023180"/>
    </source>
</evidence>
<dbReference type="InterPro" id="IPR055163">
    <property type="entry name" value="ALK/LTK-like_GRD"/>
</dbReference>
<keyword evidence="14" id="KW-0675">Receptor</keyword>
<keyword evidence="7" id="KW-0547">Nucleotide-binding</keyword>
<dbReference type="GO" id="GO:0005886">
    <property type="term" value="C:plasma membrane"/>
    <property type="evidence" value="ECO:0007669"/>
    <property type="project" value="UniProtKB-SubCell"/>
</dbReference>
<evidence type="ECO:0000256" key="9">
    <source>
        <dbReference type="ARBA" id="ARBA00022840"/>
    </source>
</evidence>
<feature type="region of interest" description="Disordered" evidence="16">
    <location>
        <begin position="1"/>
        <end position="24"/>
    </location>
</feature>
<dbReference type="GO" id="GO:0005524">
    <property type="term" value="F:ATP binding"/>
    <property type="evidence" value="ECO:0007669"/>
    <property type="project" value="UniProtKB-KW"/>
</dbReference>
<dbReference type="Proteomes" id="UP000001542">
    <property type="component" value="Unassembled WGS sequence"/>
</dbReference>
<evidence type="ECO:0000256" key="11">
    <source>
        <dbReference type="ARBA" id="ARBA00023136"/>
    </source>
</evidence>
<dbReference type="RefSeq" id="XP_001316722.1">
    <property type="nucleotide sequence ID" value="XM_001316687.1"/>
</dbReference>
<dbReference type="EMBL" id="DS113473">
    <property type="protein sequence ID" value="EAY04499.1"/>
    <property type="molecule type" value="Genomic_DNA"/>
</dbReference>
<reference evidence="18" key="1">
    <citation type="submission" date="2006-10" db="EMBL/GenBank/DDBJ databases">
        <authorList>
            <person name="Amadeo P."/>
            <person name="Zhao Q."/>
            <person name="Wortman J."/>
            <person name="Fraser-Liggett C."/>
            <person name="Carlton J."/>
        </authorList>
    </citation>
    <scope>NUCLEOTIDE SEQUENCE</scope>
    <source>
        <strain evidence="18">G3</strain>
    </source>
</reference>
<dbReference type="InParanoid" id="A2ES62"/>
<dbReference type="VEuPathDB" id="TrichDB:TVAGG3_0612240"/>
<evidence type="ECO:0000256" key="10">
    <source>
        <dbReference type="ARBA" id="ARBA00022989"/>
    </source>
</evidence>
<dbReference type="EC" id="2.7.10.1" evidence="2"/>
<keyword evidence="10" id="KW-1133">Transmembrane helix</keyword>
<protein>
    <recommendedName>
        <fullName evidence="2">receptor protein-tyrosine kinase</fullName>
        <ecNumber evidence="2">2.7.10.1</ecNumber>
    </recommendedName>
</protein>
<feature type="domain" description="ALK/LTK-like glycine-rich" evidence="17">
    <location>
        <begin position="3"/>
        <end position="127"/>
    </location>
</feature>
<keyword evidence="19" id="KW-1185">Reference proteome</keyword>
<sequence>MFGGTQTQGELRKGQKGIDSVNNQGGSGGCGSGYQGAYHIFNENMTGDGIFQSGGSGGSSYISGHPDCISPQYPSDTVANESTPFHESKFYFTNTNMKGGNEYMPDSFSNDKILGHVGHGACRITFLFNPICQTEMICNMHRFTISSIFLFVCLLS</sequence>
<organism evidence="18 19">
    <name type="scientific">Trichomonas vaginalis (strain ATCC PRA-98 / G3)</name>
    <dbReference type="NCBI Taxonomy" id="412133"/>
    <lineage>
        <taxon>Eukaryota</taxon>
        <taxon>Metamonada</taxon>
        <taxon>Parabasalia</taxon>
        <taxon>Trichomonadida</taxon>
        <taxon>Trichomonadidae</taxon>
        <taxon>Trichomonas</taxon>
    </lineage>
</organism>
<gene>
    <name evidence="18" type="ORF">TVAG_453160</name>
</gene>
<evidence type="ECO:0000256" key="3">
    <source>
        <dbReference type="ARBA" id="ARBA00022475"/>
    </source>
</evidence>
<keyword evidence="3" id="KW-1003">Cell membrane</keyword>
<evidence type="ECO:0000256" key="13">
    <source>
        <dbReference type="ARBA" id="ARBA00023157"/>
    </source>
</evidence>
<evidence type="ECO:0000256" key="2">
    <source>
        <dbReference type="ARBA" id="ARBA00011902"/>
    </source>
</evidence>
<accession>A2ES62</accession>
<dbReference type="VEuPathDB" id="TrichDB:TVAG_453160"/>
<evidence type="ECO:0000256" key="5">
    <source>
        <dbReference type="ARBA" id="ARBA00022692"/>
    </source>
</evidence>
<evidence type="ECO:0000256" key="4">
    <source>
        <dbReference type="ARBA" id="ARBA00022679"/>
    </source>
</evidence>
<name>A2ES62_TRIV3</name>
<dbReference type="Pfam" id="PF12810">
    <property type="entry name" value="ALK_LTK_GRD"/>
    <property type="match status" value="1"/>
</dbReference>
<keyword evidence="11" id="KW-0472">Membrane</keyword>
<evidence type="ECO:0000256" key="12">
    <source>
        <dbReference type="ARBA" id="ARBA00023137"/>
    </source>
</evidence>
<reference evidence="18" key="2">
    <citation type="journal article" date="2007" name="Science">
        <title>Draft genome sequence of the sexually transmitted pathogen Trichomonas vaginalis.</title>
        <authorList>
            <person name="Carlton J.M."/>
            <person name="Hirt R.P."/>
            <person name="Silva J.C."/>
            <person name="Delcher A.L."/>
            <person name="Schatz M."/>
            <person name="Zhao Q."/>
            <person name="Wortman J.R."/>
            <person name="Bidwell S.L."/>
            <person name="Alsmark U.C.M."/>
            <person name="Besteiro S."/>
            <person name="Sicheritz-Ponten T."/>
            <person name="Noel C.J."/>
            <person name="Dacks J.B."/>
            <person name="Foster P.G."/>
            <person name="Simillion C."/>
            <person name="Van de Peer Y."/>
            <person name="Miranda-Saavedra D."/>
            <person name="Barton G.J."/>
            <person name="Westrop G.D."/>
            <person name="Mueller S."/>
            <person name="Dessi D."/>
            <person name="Fiori P.L."/>
            <person name="Ren Q."/>
            <person name="Paulsen I."/>
            <person name="Zhang H."/>
            <person name="Bastida-Corcuera F.D."/>
            <person name="Simoes-Barbosa A."/>
            <person name="Brown M.T."/>
            <person name="Hayes R.D."/>
            <person name="Mukherjee M."/>
            <person name="Okumura C.Y."/>
            <person name="Schneider R."/>
            <person name="Smith A.J."/>
            <person name="Vanacova S."/>
            <person name="Villalvazo M."/>
            <person name="Haas B.J."/>
            <person name="Pertea M."/>
            <person name="Feldblyum T.V."/>
            <person name="Utterback T.R."/>
            <person name="Shu C.L."/>
            <person name="Osoegawa K."/>
            <person name="de Jong P.J."/>
            <person name="Hrdy I."/>
            <person name="Horvathova L."/>
            <person name="Zubacova Z."/>
            <person name="Dolezal P."/>
            <person name="Malik S.B."/>
            <person name="Logsdon J.M. Jr."/>
            <person name="Henze K."/>
            <person name="Gupta A."/>
            <person name="Wang C.C."/>
            <person name="Dunne R.L."/>
            <person name="Upcroft J.A."/>
            <person name="Upcroft P."/>
            <person name="White O."/>
            <person name="Salzberg S.L."/>
            <person name="Tang P."/>
            <person name="Chiu C.-H."/>
            <person name="Lee Y.-S."/>
            <person name="Embley T.M."/>
            <person name="Coombs G.H."/>
            <person name="Mottram J.C."/>
            <person name="Tachezy J."/>
            <person name="Fraser-Liggett C.M."/>
            <person name="Johnson P.J."/>
        </authorList>
    </citation>
    <scope>NUCLEOTIDE SEQUENCE [LARGE SCALE GENOMIC DNA]</scope>
    <source>
        <strain evidence="18">G3</strain>
    </source>
</reference>
<keyword evidence="6" id="KW-0732">Signal</keyword>
<evidence type="ECO:0000259" key="17">
    <source>
        <dbReference type="Pfam" id="PF12810"/>
    </source>
</evidence>
<evidence type="ECO:0000256" key="16">
    <source>
        <dbReference type="SAM" id="MobiDB-lite"/>
    </source>
</evidence>
<proteinExistence type="predicted"/>
<evidence type="ECO:0000256" key="7">
    <source>
        <dbReference type="ARBA" id="ARBA00022741"/>
    </source>
</evidence>
<evidence type="ECO:0000256" key="8">
    <source>
        <dbReference type="ARBA" id="ARBA00022777"/>
    </source>
</evidence>
<keyword evidence="9" id="KW-0067">ATP-binding</keyword>
<keyword evidence="5" id="KW-0812">Transmembrane</keyword>
<dbReference type="GO" id="GO:0004714">
    <property type="term" value="F:transmembrane receptor protein tyrosine kinase activity"/>
    <property type="evidence" value="ECO:0007669"/>
    <property type="project" value="UniProtKB-EC"/>
</dbReference>
<evidence type="ECO:0000256" key="6">
    <source>
        <dbReference type="ARBA" id="ARBA00022729"/>
    </source>
</evidence>
<keyword evidence="15" id="KW-0325">Glycoprotein</keyword>
<evidence type="ECO:0000256" key="1">
    <source>
        <dbReference type="ARBA" id="ARBA00004251"/>
    </source>
</evidence>
<evidence type="ECO:0000256" key="14">
    <source>
        <dbReference type="ARBA" id="ARBA00023170"/>
    </source>
</evidence>
<dbReference type="AlphaFoldDB" id="A2ES62"/>
<keyword evidence="13" id="KW-1015">Disulfide bond</keyword>
<keyword evidence="4" id="KW-0808">Transferase</keyword>
<evidence type="ECO:0000313" key="19">
    <source>
        <dbReference type="Proteomes" id="UP000001542"/>
    </source>
</evidence>
<keyword evidence="12" id="KW-0829">Tyrosine-protein kinase</keyword>
<evidence type="ECO:0000313" key="18">
    <source>
        <dbReference type="EMBL" id="EAY04499.1"/>
    </source>
</evidence>
<comment type="subcellular location">
    <subcellularLocation>
        <location evidence="1">Cell membrane</location>
        <topology evidence="1">Single-pass type I membrane protein</topology>
    </subcellularLocation>
</comment>